<protein>
    <submittedName>
        <fullName evidence="1">Putative secreted protein</fullName>
    </submittedName>
</protein>
<dbReference type="EMBL" id="GABZ01003211">
    <property type="protein sequence ID" value="JAA50314.1"/>
    <property type="molecule type" value="mRNA"/>
</dbReference>
<sequence>GPAAQVFWAFVEACLHVPSTPSPPPRLWAAELRLFEPLDAALVVHTRGGKLPHSARACTLVVSVATQ</sequence>
<name>K9J4C5_DESRO</name>
<accession>K9J4C5</accession>
<evidence type="ECO:0000313" key="1">
    <source>
        <dbReference type="EMBL" id="JAA50314.1"/>
    </source>
</evidence>
<organism evidence="1">
    <name type="scientific">Desmodus rotundus</name>
    <name type="common">Vampire bat</name>
    <dbReference type="NCBI Taxonomy" id="9430"/>
    <lineage>
        <taxon>Eukaryota</taxon>
        <taxon>Metazoa</taxon>
        <taxon>Chordata</taxon>
        <taxon>Craniata</taxon>
        <taxon>Vertebrata</taxon>
        <taxon>Euteleostomi</taxon>
        <taxon>Mammalia</taxon>
        <taxon>Eutheria</taxon>
        <taxon>Laurasiatheria</taxon>
        <taxon>Chiroptera</taxon>
        <taxon>Yangochiroptera</taxon>
        <taxon>Phyllostomidae</taxon>
        <taxon>Desmodontinae</taxon>
        <taxon>Desmodus</taxon>
    </lineage>
</organism>
<feature type="non-terminal residue" evidence="1">
    <location>
        <position position="1"/>
    </location>
</feature>
<dbReference type="AlphaFoldDB" id="K9J4C5"/>
<proteinExistence type="evidence at transcript level"/>
<reference evidence="1" key="1">
    <citation type="submission" date="2012-11" db="EMBL/GenBank/DDBJ databases">
        <title>The Vampirome: Transcriptome and Proteome Analysis of the Submandibular and Accessory Glands of the Vampire Bat and Vector of Human Rabies, Desmodus rotundus.</title>
        <authorList>
            <person name="Francischetti I.M.B."/>
            <person name="Assumpcao T.C.F."/>
            <person name="Ma D."/>
            <person name="Vicente E.C."/>
            <person name="Ribeiro J.M.C."/>
        </authorList>
    </citation>
    <scope>NUCLEOTIDE SEQUENCE</scope>
    <source>
        <tissue evidence="1">Salivary gland</tissue>
    </source>
</reference>